<gene>
    <name evidence="1" type="ORF">JOC94_000776</name>
</gene>
<accession>A0ABS2R2E5</accession>
<evidence type="ECO:0000313" key="2">
    <source>
        <dbReference type="Proteomes" id="UP000823485"/>
    </source>
</evidence>
<dbReference type="InterPro" id="IPR009256">
    <property type="entry name" value="YqgQ-like"/>
</dbReference>
<dbReference type="Pfam" id="PF06014">
    <property type="entry name" value="YqgQ-like"/>
    <property type="match status" value="1"/>
</dbReference>
<dbReference type="InterPro" id="IPR023164">
    <property type="entry name" value="YqgQ-like_sf"/>
</dbReference>
<dbReference type="SUPFAM" id="SSF158379">
    <property type="entry name" value="YqgQ-like"/>
    <property type="match status" value="1"/>
</dbReference>
<dbReference type="Proteomes" id="UP000823485">
    <property type="component" value="Unassembled WGS sequence"/>
</dbReference>
<sequence>MKSAFDVQQLLKRFGIFVYLGDREAELQLMEDEIKEIYSAGLITPQYFQKAMIILKSEMNKYKSGH</sequence>
<reference evidence="1 2" key="1">
    <citation type="submission" date="2021-01" db="EMBL/GenBank/DDBJ databases">
        <title>Genomic Encyclopedia of Type Strains, Phase IV (KMG-IV): sequencing the most valuable type-strain genomes for metagenomic binning, comparative biology and taxonomic classification.</title>
        <authorList>
            <person name="Goeker M."/>
        </authorList>
    </citation>
    <scope>NUCLEOTIDE SEQUENCE [LARGE SCALE GENOMIC DNA]</scope>
    <source>
        <strain evidence="1 2">DSM 105453</strain>
    </source>
</reference>
<comment type="caution">
    <text evidence="1">The sequence shown here is derived from an EMBL/GenBank/DDBJ whole genome shotgun (WGS) entry which is preliminary data.</text>
</comment>
<protein>
    <submittedName>
        <fullName evidence="1">Uncharacterized protein YqgQ</fullName>
    </submittedName>
</protein>
<dbReference type="EMBL" id="JAFBFH010000003">
    <property type="protein sequence ID" value="MBM7713807.1"/>
    <property type="molecule type" value="Genomic_DNA"/>
</dbReference>
<organism evidence="1 2">
    <name type="scientific">Siminovitchia thermophila</name>
    <dbReference type="NCBI Taxonomy" id="1245522"/>
    <lineage>
        <taxon>Bacteria</taxon>
        <taxon>Bacillati</taxon>
        <taxon>Bacillota</taxon>
        <taxon>Bacilli</taxon>
        <taxon>Bacillales</taxon>
        <taxon>Bacillaceae</taxon>
        <taxon>Siminovitchia</taxon>
    </lineage>
</organism>
<keyword evidence="2" id="KW-1185">Reference proteome</keyword>
<proteinExistence type="predicted"/>
<evidence type="ECO:0000313" key="1">
    <source>
        <dbReference type="EMBL" id="MBM7713807.1"/>
    </source>
</evidence>
<dbReference type="Gene3D" id="1.10.287.760">
    <property type="entry name" value="YqgQ-like"/>
    <property type="match status" value="1"/>
</dbReference>
<name>A0ABS2R2E5_9BACI</name>
<dbReference type="RefSeq" id="WP_205178685.1">
    <property type="nucleotide sequence ID" value="NZ_JAFBFH010000003.1"/>
</dbReference>